<dbReference type="PROSITE" id="PS00644">
    <property type="entry name" value="COMPLEX1_51K_1"/>
    <property type="match status" value="1"/>
</dbReference>
<dbReference type="EMBL" id="VNHT01000085">
    <property type="protein sequence ID" value="TYP74933.1"/>
    <property type="molecule type" value="Genomic_DNA"/>
</dbReference>
<dbReference type="EMBL" id="CP011451">
    <property type="protein sequence ID" value="AKH37213.1"/>
    <property type="molecule type" value="Genomic_DNA"/>
</dbReference>
<dbReference type="SUPFAM" id="SSF142019">
    <property type="entry name" value="Nqo1 FMN-binding domain-like"/>
    <property type="match status" value="1"/>
</dbReference>
<comment type="cofactor">
    <cofactor evidence="1">
        <name>FMN</name>
        <dbReference type="ChEBI" id="CHEBI:58210"/>
    </cofactor>
</comment>
<dbReference type="PROSITE" id="PS00645">
    <property type="entry name" value="COMPLEX1_51K_2"/>
    <property type="match status" value="1"/>
</dbReference>
<evidence type="ECO:0000256" key="4">
    <source>
        <dbReference type="ARBA" id="ARBA00022485"/>
    </source>
</evidence>
<evidence type="ECO:0000256" key="2">
    <source>
        <dbReference type="ARBA" id="ARBA00001966"/>
    </source>
</evidence>
<evidence type="ECO:0000256" key="1">
    <source>
        <dbReference type="ARBA" id="ARBA00001917"/>
    </source>
</evidence>
<evidence type="ECO:0000259" key="8">
    <source>
        <dbReference type="SMART" id="SM00928"/>
    </source>
</evidence>
<dbReference type="PATRIC" id="fig|44574.3.peg.1037"/>
<evidence type="ECO:0000313" key="12">
    <source>
        <dbReference type="Proteomes" id="UP000324176"/>
    </source>
</evidence>
<dbReference type="AlphaFoldDB" id="A0A0F7KDG6"/>
<comment type="cofactor">
    <cofactor evidence="2">
        <name>[4Fe-4S] cluster</name>
        <dbReference type="ChEBI" id="CHEBI:49883"/>
    </cofactor>
</comment>
<dbReference type="GO" id="GO:0051539">
    <property type="term" value="F:4 iron, 4 sulfur cluster binding"/>
    <property type="evidence" value="ECO:0007669"/>
    <property type="project" value="UniProtKB-KW"/>
</dbReference>
<dbReference type="Gene3D" id="3.10.20.600">
    <property type="match status" value="1"/>
</dbReference>
<dbReference type="InterPro" id="IPR041921">
    <property type="entry name" value="NuoE_N"/>
</dbReference>
<keyword evidence="7" id="KW-0411">Iron-sulfur</keyword>
<evidence type="ECO:0000256" key="5">
    <source>
        <dbReference type="ARBA" id="ARBA00022723"/>
    </source>
</evidence>
<dbReference type="SMART" id="SM00928">
    <property type="entry name" value="NADH_4Fe-4S"/>
    <property type="match status" value="1"/>
</dbReference>
<reference evidence="10 12" key="3">
    <citation type="submission" date="2019-07" db="EMBL/GenBank/DDBJ databases">
        <title>Active sludge and wastewater microbial communities from Klosterneuburg, Austria.</title>
        <authorList>
            <person name="Wagner M."/>
        </authorList>
    </citation>
    <scope>NUCLEOTIDE SEQUENCE [LARGE SCALE GENOMIC DNA]</scope>
    <source>
        <strain evidence="10 12">Nm2</strain>
    </source>
</reference>
<dbReference type="Gene3D" id="1.20.1440.230">
    <property type="entry name" value="NADH-ubiquinone oxidoreductase 51kDa subunit, iron-sulphur binding domain"/>
    <property type="match status" value="1"/>
</dbReference>
<keyword evidence="6" id="KW-0408">Iron</keyword>
<dbReference type="GO" id="GO:0046872">
    <property type="term" value="F:metal ion binding"/>
    <property type="evidence" value="ECO:0007669"/>
    <property type="project" value="UniProtKB-KW"/>
</dbReference>
<dbReference type="KEGG" id="nco:AAW31_04335"/>
<protein>
    <submittedName>
        <fullName evidence="9">NADP oxidoreductase</fullName>
    </submittedName>
    <submittedName>
        <fullName evidence="10">[NiFe] hydrogenase diaphorase moiety large subunit</fullName>
    </submittedName>
</protein>
<dbReference type="InterPro" id="IPR036249">
    <property type="entry name" value="Thioredoxin-like_sf"/>
</dbReference>
<keyword evidence="11" id="KW-1185">Reference proteome</keyword>
<dbReference type="OrthoDB" id="9805533at2"/>
<dbReference type="Proteomes" id="UP000034156">
    <property type="component" value="Chromosome"/>
</dbReference>
<proteinExistence type="inferred from homology"/>
<sequence length="582" mass="63729">MTEHLHLLHILHELQQKHRYISEKSICEVAAQLSLPVSQVRAVVAFYAFFYSTPCGHYHILFSNCTSCGYRAGGTDLLRLLSQKLSVNIGQTRKDEQVSIDETSCIGMCDHGPSLLINGVPLVHLDAEKIEQMATLIEADKPLNGWPPAWFHVKDHIYKRGLLLDSSLSAGDGLRATLTRGREGTLTEIIQSKLRGRGGAGFSTGLKWRLCQQAAGEAHYVVCNADEGEPGTFKDRMLLQQHADALCEGMTICAYVIGAYQGFIYLRGEYRYLLPHLQATLMHRRKLGLLGTAILGQTEFDFDIDIVVGAGAYICGEESALIESLEGKPGIPRSRPPFPVAHGYLGQPTVVNNVETLIAATHIACKGSAWFTALGTPASTGSKLLSISGDCAAPGIYEYPFGITIQQILDECGAVNVQAVQVGGPAGTLLDQTAFNRQLAFEDVGTGGSFMIFNQERDILTIIHQFAAFFAHESCGFCTPCRVGTILLKQGLDKIMIGQGARNDMAELQRVSELVRRYSHCGLGHTAANPILDGLQYFSQAFEQRLTPYDFTARFKLDAALQEARQLTRHDGKEAHLEQGQD</sequence>
<reference evidence="11" key="1">
    <citation type="submission" date="2015-05" db="EMBL/GenBank/DDBJ databases">
        <title>Draft genome of Nitrosomonas communis strain Nm2.</title>
        <authorList>
            <person name="Kozlowski J.A."/>
            <person name="Kits K.D."/>
            <person name="Stein L.Y."/>
        </authorList>
    </citation>
    <scope>NUCLEOTIDE SEQUENCE [LARGE SCALE GENOMIC DNA]</scope>
    <source>
        <strain evidence="11">Nm2</strain>
    </source>
</reference>
<dbReference type="GO" id="GO:0010181">
    <property type="term" value="F:FMN binding"/>
    <property type="evidence" value="ECO:0007669"/>
    <property type="project" value="InterPro"/>
</dbReference>
<dbReference type="Pfam" id="PF10589">
    <property type="entry name" value="NADH_4Fe-4S"/>
    <property type="match status" value="1"/>
</dbReference>
<dbReference type="InterPro" id="IPR011538">
    <property type="entry name" value="Nuo51_FMN-bd"/>
</dbReference>
<dbReference type="InterPro" id="IPR037225">
    <property type="entry name" value="Nuo51_FMN-bd_sf"/>
</dbReference>
<dbReference type="Gene3D" id="3.40.30.10">
    <property type="entry name" value="Glutaredoxin"/>
    <property type="match status" value="1"/>
</dbReference>
<keyword evidence="4" id="KW-0004">4Fe-4S</keyword>
<evidence type="ECO:0000256" key="7">
    <source>
        <dbReference type="ARBA" id="ARBA00023014"/>
    </source>
</evidence>
<dbReference type="Gene3D" id="3.40.50.11540">
    <property type="entry name" value="NADH-ubiquinone oxidoreductase 51kDa subunit"/>
    <property type="match status" value="1"/>
</dbReference>
<keyword evidence="5" id="KW-0479">Metal-binding</keyword>
<organism evidence="9 11">
    <name type="scientific">Nitrosomonas communis</name>
    <dbReference type="NCBI Taxonomy" id="44574"/>
    <lineage>
        <taxon>Bacteria</taxon>
        <taxon>Pseudomonadati</taxon>
        <taxon>Pseudomonadota</taxon>
        <taxon>Betaproteobacteria</taxon>
        <taxon>Nitrosomonadales</taxon>
        <taxon>Nitrosomonadaceae</taxon>
        <taxon>Nitrosomonas</taxon>
    </lineage>
</organism>
<accession>A0A0F7KDG6</accession>
<evidence type="ECO:0000256" key="3">
    <source>
        <dbReference type="ARBA" id="ARBA00007523"/>
    </source>
</evidence>
<dbReference type="SUPFAM" id="SSF52833">
    <property type="entry name" value="Thioredoxin-like"/>
    <property type="match status" value="1"/>
</dbReference>
<dbReference type="InterPro" id="IPR019575">
    <property type="entry name" value="Nuop51_4Fe4S-bd"/>
</dbReference>
<dbReference type="Gene3D" id="1.10.10.1590">
    <property type="entry name" value="NADH-quinone oxidoreductase subunit E"/>
    <property type="match status" value="1"/>
</dbReference>
<dbReference type="Pfam" id="PF01257">
    <property type="entry name" value="2Fe-2S_thioredx"/>
    <property type="match status" value="1"/>
</dbReference>
<evidence type="ECO:0000256" key="6">
    <source>
        <dbReference type="ARBA" id="ARBA00023004"/>
    </source>
</evidence>
<gene>
    <name evidence="9" type="ORF">AAW31_04335</name>
    <name evidence="10" type="ORF">BCL69_10855</name>
</gene>
<dbReference type="SUPFAM" id="SSF142984">
    <property type="entry name" value="Nqo1 middle domain-like"/>
    <property type="match status" value="1"/>
</dbReference>
<dbReference type="InterPro" id="IPR037207">
    <property type="entry name" value="Nuop51_4Fe4S-bd_sf"/>
</dbReference>
<dbReference type="GO" id="GO:0008137">
    <property type="term" value="F:NADH dehydrogenase (ubiquinone) activity"/>
    <property type="evidence" value="ECO:0007669"/>
    <property type="project" value="InterPro"/>
</dbReference>
<reference evidence="9 11" key="2">
    <citation type="journal article" date="2016" name="Genome Announc.">
        <title>Genome Sequence of Nitrosomonas communis Strain Nm2, a Mesophilic Ammonia-Oxidizing Bacterium Isolated from Mediterranean Soil.</title>
        <authorList>
            <person name="Kozlowski J.A."/>
            <person name="Kits K.D."/>
            <person name="Stein L.Y."/>
        </authorList>
    </citation>
    <scope>NUCLEOTIDE SEQUENCE [LARGE SCALE GENOMIC DNA]</scope>
    <source>
        <strain evidence="9 11">Nm2</strain>
    </source>
</reference>
<dbReference type="InterPro" id="IPR001949">
    <property type="entry name" value="NADH-UbQ_OxRdtase_51kDa_CS"/>
</dbReference>
<dbReference type="RefSeq" id="WP_046849306.1">
    <property type="nucleotide sequence ID" value="NZ_CP011451.1"/>
</dbReference>
<dbReference type="PANTHER" id="PTHR43578:SF3">
    <property type="entry name" value="NADH-QUINONE OXIDOREDUCTASE SUBUNIT F"/>
    <property type="match status" value="1"/>
</dbReference>
<comment type="similarity">
    <text evidence="3">Belongs to the complex I 51 kDa subunit family.</text>
</comment>
<dbReference type="Proteomes" id="UP000324176">
    <property type="component" value="Unassembled WGS sequence"/>
</dbReference>
<evidence type="ECO:0000313" key="9">
    <source>
        <dbReference type="EMBL" id="AKH37213.1"/>
    </source>
</evidence>
<name>A0A0F7KDG6_9PROT</name>
<feature type="domain" description="NADH-ubiquinone oxidoreductase 51kDa subunit iron-sulphur binding" evidence="8">
    <location>
        <begin position="460"/>
        <end position="505"/>
    </location>
</feature>
<evidence type="ECO:0000313" key="11">
    <source>
        <dbReference type="Proteomes" id="UP000034156"/>
    </source>
</evidence>
<evidence type="ECO:0000313" key="10">
    <source>
        <dbReference type="EMBL" id="TYP74933.1"/>
    </source>
</evidence>
<dbReference type="SUPFAM" id="SSF140490">
    <property type="entry name" value="Nqo1C-terminal domain-like"/>
    <property type="match status" value="1"/>
</dbReference>
<dbReference type="FunFam" id="3.40.50.11540:FF:000001">
    <property type="entry name" value="NADH dehydrogenase [ubiquinone] flavoprotein 1, mitochondrial"/>
    <property type="match status" value="1"/>
</dbReference>
<dbReference type="PANTHER" id="PTHR43578">
    <property type="entry name" value="NADH-QUINONE OXIDOREDUCTASE SUBUNIT F"/>
    <property type="match status" value="1"/>
</dbReference>
<dbReference type="Pfam" id="PF01512">
    <property type="entry name" value="Complex1_51K"/>
    <property type="match status" value="1"/>
</dbReference>